<dbReference type="Proteomes" id="UP000298030">
    <property type="component" value="Unassembled WGS sequence"/>
</dbReference>
<protein>
    <submittedName>
        <fullName evidence="2">Uncharacterized protein</fullName>
    </submittedName>
</protein>
<comment type="caution">
    <text evidence="2">The sequence shown here is derived from an EMBL/GenBank/DDBJ whole genome shotgun (WGS) entry which is preliminary data.</text>
</comment>
<proteinExistence type="predicted"/>
<gene>
    <name evidence="2" type="ORF">FA13DRAFT_1813867</name>
</gene>
<name>A0A4Y7TC12_COPMI</name>
<dbReference type="EMBL" id="QPFP01000018">
    <property type="protein sequence ID" value="TEB31670.1"/>
    <property type="molecule type" value="Genomic_DNA"/>
</dbReference>
<reference evidence="2 3" key="1">
    <citation type="journal article" date="2019" name="Nat. Ecol. Evol.">
        <title>Megaphylogeny resolves global patterns of mushroom evolution.</title>
        <authorList>
            <person name="Varga T."/>
            <person name="Krizsan K."/>
            <person name="Foldi C."/>
            <person name="Dima B."/>
            <person name="Sanchez-Garcia M."/>
            <person name="Sanchez-Ramirez S."/>
            <person name="Szollosi G.J."/>
            <person name="Szarkandi J.G."/>
            <person name="Papp V."/>
            <person name="Albert L."/>
            <person name="Andreopoulos W."/>
            <person name="Angelini C."/>
            <person name="Antonin V."/>
            <person name="Barry K.W."/>
            <person name="Bougher N.L."/>
            <person name="Buchanan P."/>
            <person name="Buyck B."/>
            <person name="Bense V."/>
            <person name="Catcheside P."/>
            <person name="Chovatia M."/>
            <person name="Cooper J."/>
            <person name="Damon W."/>
            <person name="Desjardin D."/>
            <person name="Finy P."/>
            <person name="Geml J."/>
            <person name="Haridas S."/>
            <person name="Hughes K."/>
            <person name="Justo A."/>
            <person name="Karasinski D."/>
            <person name="Kautmanova I."/>
            <person name="Kiss B."/>
            <person name="Kocsube S."/>
            <person name="Kotiranta H."/>
            <person name="LaButti K.M."/>
            <person name="Lechner B.E."/>
            <person name="Liimatainen K."/>
            <person name="Lipzen A."/>
            <person name="Lukacs Z."/>
            <person name="Mihaltcheva S."/>
            <person name="Morgado L.N."/>
            <person name="Niskanen T."/>
            <person name="Noordeloos M.E."/>
            <person name="Ohm R.A."/>
            <person name="Ortiz-Santana B."/>
            <person name="Ovrebo C."/>
            <person name="Racz N."/>
            <person name="Riley R."/>
            <person name="Savchenko A."/>
            <person name="Shiryaev A."/>
            <person name="Soop K."/>
            <person name="Spirin V."/>
            <person name="Szebenyi C."/>
            <person name="Tomsovsky M."/>
            <person name="Tulloss R.E."/>
            <person name="Uehling J."/>
            <person name="Grigoriev I.V."/>
            <person name="Vagvolgyi C."/>
            <person name="Papp T."/>
            <person name="Martin F.M."/>
            <person name="Miettinen O."/>
            <person name="Hibbett D.S."/>
            <person name="Nagy L.G."/>
        </authorList>
    </citation>
    <scope>NUCLEOTIDE SEQUENCE [LARGE SCALE GENOMIC DNA]</scope>
    <source>
        <strain evidence="2 3">FP101781</strain>
    </source>
</reference>
<accession>A0A4Y7TC12</accession>
<feature type="region of interest" description="Disordered" evidence="1">
    <location>
        <begin position="1"/>
        <end position="27"/>
    </location>
</feature>
<evidence type="ECO:0000313" key="3">
    <source>
        <dbReference type="Proteomes" id="UP000298030"/>
    </source>
</evidence>
<evidence type="ECO:0000256" key="1">
    <source>
        <dbReference type="SAM" id="MobiDB-lite"/>
    </source>
</evidence>
<keyword evidence="3" id="KW-1185">Reference proteome</keyword>
<organism evidence="2 3">
    <name type="scientific">Coprinellus micaceus</name>
    <name type="common">Glistening ink-cap mushroom</name>
    <name type="synonym">Coprinus micaceus</name>
    <dbReference type="NCBI Taxonomy" id="71717"/>
    <lineage>
        <taxon>Eukaryota</taxon>
        <taxon>Fungi</taxon>
        <taxon>Dikarya</taxon>
        <taxon>Basidiomycota</taxon>
        <taxon>Agaricomycotina</taxon>
        <taxon>Agaricomycetes</taxon>
        <taxon>Agaricomycetidae</taxon>
        <taxon>Agaricales</taxon>
        <taxon>Agaricineae</taxon>
        <taxon>Psathyrellaceae</taxon>
        <taxon>Coprinellus</taxon>
    </lineage>
</organism>
<dbReference type="AlphaFoldDB" id="A0A4Y7TC12"/>
<evidence type="ECO:0000313" key="2">
    <source>
        <dbReference type="EMBL" id="TEB31670.1"/>
    </source>
</evidence>
<feature type="compositionally biased region" description="Basic and acidic residues" evidence="1">
    <location>
        <begin position="15"/>
        <end position="24"/>
    </location>
</feature>
<dbReference type="OrthoDB" id="2735833at2759"/>
<sequence>MAKNKVNRANGKGQPTREEPRDISGDPVVGTIHVATHKANRNPDDPDFKAMDDALCKKVDEVVSQWGVKGAENPGAVVKQALSRNMTWDDIERGFTQSKFWMKVANSYKKNTSSLDAHDGLTTLERFTTFWSRDSKQARMDKQIEKGKRHVPKAKVWFDKFVDDPDFTENFQLKENSVLDELTLLSSARPQDHYDMTEKSFLDIGIVRIPDYQFPEVKVFRIKLTVWHQYNKDDSIFSGIRGELISCKYCPRDRSFPQRDPSQPAHPLMLAQVSFS</sequence>